<comment type="caution">
    <text evidence="1">The sequence shown here is derived from an EMBL/GenBank/DDBJ whole genome shotgun (WGS) entry which is preliminary data.</text>
</comment>
<gene>
    <name evidence="1" type="ORF">PsorP6_017736</name>
</gene>
<accession>A0ACC0WKD5</accession>
<keyword evidence="2" id="KW-1185">Reference proteome</keyword>
<reference evidence="1 2" key="1">
    <citation type="journal article" date="2022" name="bioRxiv">
        <title>The genome of the oomycete Peronosclerospora sorghi, a cosmopolitan pathogen of maize and sorghum, is inflated with dispersed pseudogenes.</title>
        <authorList>
            <person name="Fletcher K."/>
            <person name="Martin F."/>
            <person name="Isakeit T."/>
            <person name="Cavanaugh K."/>
            <person name="Magill C."/>
            <person name="Michelmore R."/>
        </authorList>
    </citation>
    <scope>NUCLEOTIDE SEQUENCE [LARGE SCALE GENOMIC DNA]</scope>
    <source>
        <strain evidence="1">P6</strain>
    </source>
</reference>
<dbReference type="Proteomes" id="UP001163321">
    <property type="component" value="Chromosome 11"/>
</dbReference>
<sequence>MLQRKLDYVLHKLRLLEEIIVAEPGQVRFDVVARAKWSDSTSSSCHAKSWLPWTQVFIQSFYTSSGNCCKLLTVDHCTHQLTR</sequence>
<proteinExistence type="predicted"/>
<name>A0ACC0WKD5_9STRA</name>
<organism evidence="1 2">
    <name type="scientific">Peronosclerospora sorghi</name>
    <dbReference type="NCBI Taxonomy" id="230839"/>
    <lineage>
        <taxon>Eukaryota</taxon>
        <taxon>Sar</taxon>
        <taxon>Stramenopiles</taxon>
        <taxon>Oomycota</taxon>
        <taxon>Peronosporomycetes</taxon>
        <taxon>Peronosporales</taxon>
        <taxon>Peronosporaceae</taxon>
        <taxon>Peronosclerospora</taxon>
    </lineage>
</organism>
<evidence type="ECO:0000313" key="1">
    <source>
        <dbReference type="EMBL" id="KAI9919328.1"/>
    </source>
</evidence>
<evidence type="ECO:0000313" key="2">
    <source>
        <dbReference type="Proteomes" id="UP001163321"/>
    </source>
</evidence>
<protein>
    <submittedName>
        <fullName evidence="1">Uncharacterized protein</fullName>
    </submittedName>
</protein>
<dbReference type="EMBL" id="CM047590">
    <property type="protein sequence ID" value="KAI9919328.1"/>
    <property type="molecule type" value="Genomic_DNA"/>
</dbReference>